<dbReference type="Pfam" id="PF26551">
    <property type="entry name" value="DUF8180"/>
    <property type="match status" value="1"/>
</dbReference>
<dbReference type="STRING" id="1838285.SCAL_000189"/>
<feature type="domain" description="DUF8180" evidence="2">
    <location>
        <begin position="175"/>
        <end position="232"/>
    </location>
</feature>
<protein>
    <submittedName>
        <fullName evidence="3">Protein containing DUF82</fullName>
    </submittedName>
</protein>
<dbReference type="Proteomes" id="UP000186940">
    <property type="component" value="Unassembled WGS sequence"/>
</dbReference>
<dbReference type="PATRIC" id="fig|1838285.3.peg.194"/>
<reference evidence="3" key="1">
    <citation type="submission" date="2016-05" db="EMBL/GenBank/DDBJ databases">
        <title>Microbial consortia oxidize butane by reversing methanogenesis.</title>
        <authorList>
            <person name="Laso-Perez R."/>
            <person name="Richter M."/>
            <person name="Wegener G."/>
            <person name="Musat F."/>
        </authorList>
    </citation>
    <scope>NUCLEOTIDE SEQUENCE [LARGE SCALE GENOMIC DNA]</scope>
    <source>
        <strain evidence="3">BOX2</strain>
    </source>
</reference>
<dbReference type="PANTHER" id="PTHR39081:SF1">
    <property type="entry name" value="MUT7-C RNASE DOMAIN-CONTAINING PROTEIN"/>
    <property type="match status" value="1"/>
</dbReference>
<evidence type="ECO:0000313" key="3">
    <source>
        <dbReference type="EMBL" id="OFV68513.1"/>
    </source>
</evidence>
<sequence>MSDAEIKRMRFLVDCMLGRMKSWLRLFGYDTIYASDEADDGELLEMAKKEDRIVLSRDRELIERCRQRGIDALRIHSVNTAEQLTEVMLGVGIEPCTRVLRCTLCNESIKRLNKDDVKKLKEEEGYEYVPASSLGDLEFWQCTGCGHVFWEGGHWINIEKMVKLLRRRCMDAERLKKKLEHWIEHSEGHIESYEKAVIEADALGLSDLKTDLEHAVDAMEEATEWLKSAHRRLKLGQ</sequence>
<dbReference type="InterPro" id="IPR002782">
    <property type="entry name" value="Mut7-C_RNAse_dom"/>
</dbReference>
<dbReference type="EMBL" id="LYOS01000001">
    <property type="protein sequence ID" value="OFV68513.1"/>
    <property type="molecule type" value="Genomic_DNA"/>
</dbReference>
<evidence type="ECO:0000313" key="4">
    <source>
        <dbReference type="Proteomes" id="UP000186940"/>
    </source>
</evidence>
<gene>
    <name evidence="3" type="ORF">SCAL_000189</name>
</gene>
<dbReference type="Pfam" id="PF01927">
    <property type="entry name" value="Mut7-C"/>
    <property type="match status" value="1"/>
</dbReference>
<dbReference type="InterPro" id="IPR058493">
    <property type="entry name" value="DUF8180"/>
</dbReference>
<organism evidence="3 4">
    <name type="scientific">Candidatus Syntropharchaeum caldarium</name>
    <dbReference type="NCBI Taxonomy" id="1838285"/>
    <lineage>
        <taxon>Archaea</taxon>
        <taxon>Methanobacteriati</taxon>
        <taxon>Methanobacteriota</taxon>
        <taxon>Stenosarchaea group</taxon>
        <taxon>Methanomicrobia</taxon>
        <taxon>Methanosarcinales</taxon>
        <taxon>ANME-2 cluster</taxon>
        <taxon>Candidatus Syntropharchaeum</taxon>
    </lineage>
</organism>
<dbReference type="AlphaFoldDB" id="A0A1F2PB93"/>
<proteinExistence type="predicted"/>
<name>A0A1F2PB93_9EURY</name>
<evidence type="ECO:0000259" key="2">
    <source>
        <dbReference type="Pfam" id="PF26551"/>
    </source>
</evidence>
<accession>A0A1F2PB93</accession>
<evidence type="ECO:0000259" key="1">
    <source>
        <dbReference type="Pfam" id="PF01927"/>
    </source>
</evidence>
<keyword evidence="4" id="KW-1185">Reference proteome</keyword>
<dbReference type="PANTHER" id="PTHR39081">
    <property type="entry name" value="MUT7-C DOMAIN-CONTAINING PROTEIN"/>
    <property type="match status" value="1"/>
</dbReference>
<comment type="caution">
    <text evidence="3">The sequence shown here is derived from an EMBL/GenBank/DDBJ whole genome shotgun (WGS) entry which is preliminary data.</text>
</comment>
<feature type="domain" description="Mut7-C RNAse" evidence="1">
    <location>
        <begin position="9"/>
        <end position="161"/>
    </location>
</feature>